<dbReference type="GO" id="GO:0006209">
    <property type="term" value="P:cytosine catabolic process"/>
    <property type="evidence" value="ECO:0007669"/>
    <property type="project" value="TreeGrafter"/>
</dbReference>
<accession>A0A4Q2R9L0</accession>
<dbReference type="InterPro" id="IPR011059">
    <property type="entry name" value="Metal-dep_hydrolase_composite"/>
</dbReference>
<evidence type="ECO:0000256" key="1">
    <source>
        <dbReference type="ARBA" id="ARBA00022723"/>
    </source>
</evidence>
<dbReference type="NCBIfam" id="NF005759">
    <property type="entry name" value="PRK07583.1"/>
    <property type="match status" value="1"/>
</dbReference>
<keyword evidence="2 4" id="KW-0378">Hydrolase</keyword>
<reference evidence="4 5" key="2">
    <citation type="submission" date="2019-02" db="EMBL/GenBank/DDBJ databases">
        <title>'Lichenibacterium ramalinii' gen. nov. sp. nov., 'Lichenibacterium minor' gen. nov. sp. nov.</title>
        <authorList>
            <person name="Pankratov T."/>
        </authorList>
    </citation>
    <scope>NUCLEOTIDE SEQUENCE [LARGE SCALE GENOMIC DNA]</scope>
    <source>
        <strain evidence="4 5">RmlP001</strain>
    </source>
</reference>
<dbReference type="GO" id="GO:0035888">
    <property type="term" value="F:isoguanine deaminase activity"/>
    <property type="evidence" value="ECO:0007669"/>
    <property type="project" value="TreeGrafter"/>
</dbReference>
<organism evidence="4 5">
    <name type="scientific">Lichenibacterium ramalinae</name>
    <dbReference type="NCBI Taxonomy" id="2316527"/>
    <lineage>
        <taxon>Bacteria</taxon>
        <taxon>Pseudomonadati</taxon>
        <taxon>Pseudomonadota</taxon>
        <taxon>Alphaproteobacteria</taxon>
        <taxon>Hyphomicrobiales</taxon>
        <taxon>Lichenihabitantaceae</taxon>
        <taxon>Lichenibacterium</taxon>
    </lineage>
</organism>
<sequence length="450" mass="48011">MQDSIPLGRAAPVTLRRARVPLPFLAVPPDGVTADRDGAVLVDVALAGGRITAVRPAGQGPADDDVDRDFDLAGRHLWPTLVDVHTHLDKGHIVDRAPNLRGDFLGARDATAADREARWRRPDLRRRMDFGLRCAEAHGVSAIRTHIDSYEGQAQDSWAVLAEMQAAFAERVALQGVALVALDVYRTPFAETLADLVAAGGGLVGGVTRATAGLHGEELADLEDLLDRLFTLAGERDLDVDLHVDESNDTAGAALPAVARATVRHGYEGRVTCGHCCSLALQDDAALAQHIALVRDAGLSIVSLPTVNMYLQDRVPARTPRWRGVTPVRELRAAGVRVAVAGDNCRDPFHAYGDHDMLDTWRQGVRILHLDHPFGDAAALCGPAPAAIMGLEAAGRIVVGGPADLIVLNARSMEQVMARPQADRAVIRAGRRLDRPLPDYAELGAGAALA</sequence>
<keyword evidence="1" id="KW-0479">Metal-binding</keyword>
<dbReference type="CDD" id="cd01293">
    <property type="entry name" value="Bact_CD"/>
    <property type="match status" value="1"/>
</dbReference>
<comment type="caution">
    <text evidence="4">The sequence shown here is derived from an EMBL/GenBank/DDBJ whole genome shotgun (WGS) entry which is preliminary data.</text>
</comment>
<feature type="domain" description="Amidohydrolase 3" evidence="3">
    <location>
        <begin position="120"/>
        <end position="429"/>
    </location>
</feature>
<evidence type="ECO:0000313" key="4">
    <source>
        <dbReference type="EMBL" id="RYB02605.1"/>
    </source>
</evidence>
<dbReference type="PANTHER" id="PTHR32027">
    <property type="entry name" value="CYTOSINE DEAMINASE"/>
    <property type="match status" value="1"/>
</dbReference>
<dbReference type="FunFam" id="3.20.20.140:FF:000019">
    <property type="entry name" value="Cytosine deaminase"/>
    <property type="match status" value="1"/>
</dbReference>
<protein>
    <submittedName>
        <fullName evidence="4">Cytosine deaminase</fullName>
        <ecNumber evidence="4">3.5.4.1</ecNumber>
    </submittedName>
</protein>
<dbReference type="EC" id="3.5.4.1" evidence="4"/>
<name>A0A4Q2R9L0_9HYPH</name>
<dbReference type="Pfam" id="PF07969">
    <property type="entry name" value="Amidohydro_3"/>
    <property type="match status" value="1"/>
</dbReference>
<dbReference type="Gene3D" id="3.20.20.140">
    <property type="entry name" value="Metal-dependent hydrolases"/>
    <property type="match status" value="1"/>
</dbReference>
<dbReference type="SUPFAM" id="SSF51556">
    <property type="entry name" value="Metallo-dependent hydrolases"/>
    <property type="match status" value="1"/>
</dbReference>
<evidence type="ECO:0000313" key="5">
    <source>
        <dbReference type="Proteomes" id="UP000289411"/>
    </source>
</evidence>
<dbReference type="RefSeq" id="WP_129221138.1">
    <property type="nucleotide sequence ID" value="NZ_QYBC01000019.1"/>
</dbReference>
<dbReference type="Gene3D" id="2.30.40.10">
    <property type="entry name" value="Urease, subunit C, domain 1"/>
    <property type="match status" value="1"/>
</dbReference>
<dbReference type="EMBL" id="QYBC01000019">
    <property type="protein sequence ID" value="RYB02605.1"/>
    <property type="molecule type" value="Genomic_DNA"/>
</dbReference>
<dbReference type="Proteomes" id="UP000289411">
    <property type="component" value="Unassembled WGS sequence"/>
</dbReference>
<evidence type="ECO:0000259" key="3">
    <source>
        <dbReference type="Pfam" id="PF07969"/>
    </source>
</evidence>
<dbReference type="GO" id="GO:0004131">
    <property type="term" value="F:cytosine deaminase activity"/>
    <property type="evidence" value="ECO:0007669"/>
    <property type="project" value="UniProtKB-EC"/>
</dbReference>
<evidence type="ECO:0000256" key="2">
    <source>
        <dbReference type="ARBA" id="ARBA00022801"/>
    </source>
</evidence>
<dbReference type="InterPro" id="IPR032466">
    <property type="entry name" value="Metal_Hydrolase"/>
</dbReference>
<keyword evidence="5" id="KW-1185">Reference proteome</keyword>
<reference evidence="4 5" key="1">
    <citation type="submission" date="2018-09" db="EMBL/GenBank/DDBJ databases">
        <authorList>
            <person name="Grouzdev D.S."/>
            <person name="Krutkina M.S."/>
        </authorList>
    </citation>
    <scope>NUCLEOTIDE SEQUENCE [LARGE SCALE GENOMIC DNA]</scope>
    <source>
        <strain evidence="4 5">RmlP001</strain>
    </source>
</reference>
<gene>
    <name evidence="4" type="ORF">D3272_20695</name>
</gene>
<dbReference type="InterPro" id="IPR052349">
    <property type="entry name" value="Metallo-hydrolase_Enzymes"/>
</dbReference>
<proteinExistence type="predicted"/>
<dbReference type="SUPFAM" id="SSF51338">
    <property type="entry name" value="Composite domain of metallo-dependent hydrolases"/>
    <property type="match status" value="1"/>
</dbReference>
<dbReference type="AlphaFoldDB" id="A0A4Q2R9L0"/>
<dbReference type="OrthoDB" id="9815027at2"/>
<dbReference type="InterPro" id="IPR013108">
    <property type="entry name" value="Amidohydro_3"/>
</dbReference>
<dbReference type="PANTHER" id="PTHR32027:SF0">
    <property type="entry name" value="CYTOSINE DEAMINASE"/>
    <property type="match status" value="1"/>
</dbReference>
<dbReference type="GO" id="GO:0046872">
    <property type="term" value="F:metal ion binding"/>
    <property type="evidence" value="ECO:0007669"/>
    <property type="project" value="UniProtKB-KW"/>
</dbReference>